<dbReference type="AlphaFoldDB" id="Q6Z5Q4"/>
<accession>Q6Z5Q4</accession>
<protein>
    <submittedName>
        <fullName evidence="2">Uncharacterized protein</fullName>
    </submittedName>
</protein>
<feature type="compositionally biased region" description="Low complexity" evidence="1">
    <location>
        <begin position="165"/>
        <end position="176"/>
    </location>
</feature>
<feature type="region of interest" description="Disordered" evidence="1">
    <location>
        <begin position="134"/>
        <end position="205"/>
    </location>
</feature>
<proteinExistence type="predicted"/>
<reference evidence="3" key="2">
    <citation type="journal article" date="2008" name="Nucleic Acids Res.">
        <title>The rice annotation project database (RAP-DB): 2008 update.</title>
        <authorList>
            <consortium name="The rice annotation project (RAP)"/>
        </authorList>
    </citation>
    <scope>GENOME REANNOTATION</scope>
    <source>
        <strain evidence="3">cv. Nipponbare</strain>
    </source>
</reference>
<gene>
    <name evidence="2" type="primary">OSJNBa0042E08.23</name>
</gene>
<name>Q6Z5Q4_ORYSJ</name>
<feature type="compositionally biased region" description="Basic and acidic residues" evidence="1">
    <location>
        <begin position="1"/>
        <end position="24"/>
    </location>
</feature>
<evidence type="ECO:0000313" key="2">
    <source>
        <dbReference type="EMBL" id="BAC83737.1"/>
    </source>
</evidence>
<evidence type="ECO:0000256" key="1">
    <source>
        <dbReference type="SAM" id="MobiDB-lite"/>
    </source>
</evidence>
<feature type="region of interest" description="Disordered" evidence="1">
    <location>
        <begin position="1"/>
        <end position="93"/>
    </location>
</feature>
<reference evidence="3" key="1">
    <citation type="journal article" date="2005" name="Nature">
        <title>The map-based sequence of the rice genome.</title>
        <authorList>
            <consortium name="International rice genome sequencing project (IRGSP)"/>
            <person name="Matsumoto T."/>
            <person name="Wu J."/>
            <person name="Kanamori H."/>
            <person name="Katayose Y."/>
            <person name="Fujisawa M."/>
            <person name="Namiki N."/>
            <person name="Mizuno H."/>
            <person name="Yamamoto K."/>
            <person name="Antonio B.A."/>
            <person name="Baba T."/>
            <person name="Sakata K."/>
            <person name="Nagamura Y."/>
            <person name="Aoki H."/>
            <person name="Arikawa K."/>
            <person name="Arita K."/>
            <person name="Bito T."/>
            <person name="Chiden Y."/>
            <person name="Fujitsuka N."/>
            <person name="Fukunaka R."/>
            <person name="Hamada M."/>
            <person name="Harada C."/>
            <person name="Hayashi A."/>
            <person name="Hijishita S."/>
            <person name="Honda M."/>
            <person name="Hosokawa S."/>
            <person name="Ichikawa Y."/>
            <person name="Idonuma A."/>
            <person name="Iijima M."/>
            <person name="Ikeda M."/>
            <person name="Ikeno M."/>
            <person name="Ito K."/>
            <person name="Ito S."/>
            <person name="Ito T."/>
            <person name="Ito Y."/>
            <person name="Ito Y."/>
            <person name="Iwabuchi A."/>
            <person name="Kamiya K."/>
            <person name="Karasawa W."/>
            <person name="Kurita K."/>
            <person name="Katagiri S."/>
            <person name="Kikuta A."/>
            <person name="Kobayashi H."/>
            <person name="Kobayashi N."/>
            <person name="Machita K."/>
            <person name="Maehara T."/>
            <person name="Masukawa M."/>
            <person name="Mizubayashi T."/>
            <person name="Mukai Y."/>
            <person name="Nagasaki H."/>
            <person name="Nagata Y."/>
            <person name="Naito S."/>
            <person name="Nakashima M."/>
            <person name="Nakama Y."/>
            <person name="Nakamichi Y."/>
            <person name="Nakamura M."/>
            <person name="Meguro A."/>
            <person name="Negishi M."/>
            <person name="Ohta I."/>
            <person name="Ohta T."/>
            <person name="Okamoto M."/>
            <person name="Ono N."/>
            <person name="Saji S."/>
            <person name="Sakaguchi M."/>
            <person name="Sakai K."/>
            <person name="Shibata M."/>
            <person name="Shimokawa T."/>
            <person name="Song J."/>
            <person name="Takazaki Y."/>
            <person name="Terasawa K."/>
            <person name="Tsugane M."/>
            <person name="Tsuji K."/>
            <person name="Ueda S."/>
            <person name="Waki K."/>
            <person name="Yamagata H."/>
            <person name="Yamamoto M."/>
            <person name="Yamamoto S."/>
            <person name="Yamane H."/>
            <person name="Yoshiki S."/>
            <person name="Yoshihara R."/>
            <person name="Yukawa K."/>
            <person name="Zhong H."/>
            <person name="Yano M."/>
            <person name="Yuan Q."/>
            <person name="Ouyang S."/>
            <person name="Liu J."/>
            <person name="Jones K.M."/>
            <person name="Gansberger K."/>
            <person name="Moffat K."/>
            <person name="Hill J."/>
            <person name="Bera J."/>
            <person name="Fadrosh D."/>
            <person name="Jin S."/>
            <person name="Johri S."/>
            <person name="Kim M."/>
            <person name="Overton L."/>
            <person name="Reardon M."/>
            <person name="Tsitrin T."/>
            <person name="Vuong H."/>
            <person name="Weaver B."/>
            <person name="Ciecko A."/>
            <person name="Tallon L."/>
            <person name="Jackson J."/>
            <person name="Pai G."/>
            <person name="Aken S.V."/>
            <person name="Utterback T."/>
            <person name="Reidmuller S."/>
            <person name="Feldblyum T."/>
            <person name="Hsiao J."/>
            <person name="Zismann V."/>
            <person name="Iobst S."/>
            <person name="de Vazeille A.R."/>
            <person name="Buell C.R."/>
            <person name="Ying K."/>
            <person name="Li Y."/>
            <person name="Lu T."/>
            <person name="Huang Y."/>
            <person name="Zhao Q."/>
            <person name="Feng Q."/>
            <person name="Zhang L."/>
            <person name="Zhu J."/>
            <person name="Weng Q."/>
            <person name="Mu J."/>
            <person name="Lu Y."/>
            <person name="Fan D."/>
            <person name="Liu Y."/>
            <person name="Guan J."/>
            <person name="Zhang Y."/>
            <person name="Yu S."/>
            <person name="Liu X."/>
            <person name="Zhang Y."/>
            <person name="Hong G."/>
            <person name="Han B."/>
            <person name="Choisne N."/>
            <person name="Demange N."/>
            <person name="Orjeda G."/>
            <person name="Samain S."/>
            <person name="Cattolico L."/>
            <person name="Pelletier E."/>
            <person name="Couloux A."/>
            <person name="Segurens B."/>
            <person name="Wincker P."/>
            <person name="D'Hont A."/>
            <person name="Scarpelli C."/>
            <person name="Weissenbach J."/>
            <person name="Salanoubat M."/>
            <person name="Quetier F."/>
            <person name="Yu Y."/>
            <person name="Kim H.R."/>
            <person name="Rambo T."/>
            <person name="Currie J."/>
            <person name="Collura K."/>
            <person name="Luo M."/>
            <person name="Yang T."/>
            <person name="Ammiraju J.S.S."/>
            <person name="Engler F."/>
            <person name="Soderlund C."/>
            <person name="Wing R.A."/>
            <person name="Palmer L.E."/>
            <person name="de la Bastide M."/>
            <person name="Spiegel L."/>
            <person name="Nascimento L."/>
            <person name="Zutavern T."/>
            <person name="O'Shaughnessy A."/>
            <person name="Dike S."/>
            <person name="Dedhia N."/>
            <person name="Preston R."/>
            <person name="Balija V."/>
            <person name="McCombie W.R."/>
            <person name="Chow T."/>
            <person name="Chen H."/>
            <person name="Chung M."/>
            <person name="Chen C."/>
            <person name="Shaw J."/>
            <person name="Wu H."/>
            <person name="Hsiao K."/>
            <person name="Chao Y."/>
            <person name="Chu M."/>
            <person name="Cheng C."/>
            <person name="Hour A."/>
            <person name="Lee P."/>
            <person name="Lin S."/>
            <person name="Lin Y."/>
            <person name="Liou J."/>
            <person name="Liu S."/>
            <person name="Hsing Y."/>
            <person name="Raghuvanshi S."/>
            <person name="Mohanty A."/>
            <person name="Bharti A.K."/>
            <person name="Gaur A."/>
            <person name="Gupta V."/>
            <person name="Kumar D."/>
            <person name="Ravi V."/>
            <person name="Vij S."/>
            <person name="Kapur A."/>
            <person name="Khurana P."/>
            <person name="Khurana P."/>
            <person name="Khurana J.P."/>
            <person name="Tyagi A.K."/>
            <person name="Gaikwad K."/>
            <person name="Singh A."/>
            <person name="Dalal V."/>
            <person name="Srivastava S."/>
            <person name="Dixit A."/>
            <person name="Pal A.K."/>
            <person name="Ghazi I.A."/>
            <person name="Yadav M."/>
            <person name="Pandit A."/>
            <person name="Bhargava A."/>
            <person name="Sureshbabu K."/>
            <person name="Batra K."/>
            <person name="Sharma T.R."/>
            <person name="Mohapatra T."/>
            <person name="Singh N.K."/>
            <person name="Messing J."/>
            <person name="Nelson A.B."/>
            <person name="Fuks G."/>
            <person name="Kavchok S."/>
            <person name="Keizer G."/>
            <person name="Linton E."/>
            <person name="Llaca V."/>
            <person name="Song R."/>
            <person name="Tanyolac B."/>
            <person name="Young S."/>
            <person name="Ho-Il K."/>
            <person name="Hahn J.H."/>
            <person name="Sangsakoo G."/>
            <person name="Vanavichit A."/>
            <person name="de Mattos Luiz.A.T."/>
            <person name="Zimmer P.D."/>
            <person name="Malone G."/>
            <person name="Dellagostin O."/>
            <person name="de Oliveira A.C."/>
            <person name="Bevan M."/>
            <person name="Bancroft I."/>
            <person name="Minx P."/>
            <person name="Cordum H."/>
            <person name="Wilson R."/>
            <person name="Cheng Z."/>
            <person name="Jin W."/>
            <person name="Jiang J."/>
            <person name="Leong S.A."/>
            <person name="Iwama H."/>
            <person name="Gojobori T."/>
            <person name="Itoh T."/>
            <person name="Niimura Y."/>
            <person name="Fujii Y."/>
            <person name="Habara T."/>
            <person name="Sakai H."/>
            <person name="Sato Y."/>
            <person name="Wilson G."/>
            <person name="Kumar K."/>
            <person name="McCouch S."/>
            <person name="Juretic N."/>
            <person name="Hoen D."/>
            <person name="Wright S."/>
            <person name="Bruskiewich R."/>
            <person name="Bureau T."/>
            <person name="Miyao A."/>
            <person name="Hirochika H."/>
            <person name="Nishikawa T."/>
            <person name="Kadowaki K."/>
            <person name="Sugiura M."/>
            <person name="Burr B."/>
            <person name="Sasaki T."/>
        </authorList>
    </citation>
    <scope>NUCLEOTIDE SEQUENCE [LARGE SCALE GENOMIC DNA]</scope>
    <source>
        <strain evidence="3">cv. Nipponbare</strain>
    </source>
</reference>
<dbReference type="Proteomes" id="UP000000763">
    <property type="component" value="Chromosome 7"/>
</dbReference>
<dbReference type="EMBL" id="AP005104">
    <property type="protein sequence ID" value="BAC83737.1"/>
    <property type="molecule type" value="Genomic_DNA"/>
</dbReference>
<organism evidence="2 3">
    <name type="scientific">Oryza sativa subsp. japonica</name>
    <name type="common">Rice</name>
    <dbReference type="NCBI Taxonomy" id="39947"/>
    <lineage>
        <taxon>Eukaryota</taxon>
        <taxon>Viridiplantae</taxon>
        <taxon>Streptophyta</taxon>
        <taxon>Embryophyta</taxon>
        <taxon>Tracheophyta</taxon>
        <taxon>Spermatophyta</taxon>
        <taxon>Magnoliopsida</taxon>
        <taxon>Liliopsida</taxon>
        <taxon>Poales</taxon>
        <taxon>Poaceae</taxon>
        <taxon>BOP clade</taxon>
        <taxon>Oryzoideae</taxon>
        <taxon>Oryzeae</taxon>
        <taxon>Oryzinae</taxon>
        <taxon>Oryza</taxon>
        <taxon>Oryza sativa</taxon>
    </lineage>
</organism>
<sequence length="241" mass="25497">MEAAPRDDEPARMNGEDDDGHQRWGSDGGEAMPRMTLPARRCDAGGGGGVADNTQEEEGQTREIPARRMERPARHDGVPVKYGRRHGLDGEEDGVSVLGEVVATSAGAQETRQRRPKAEQWRQRHCCRRGCTSGGLRGKRRACRGRGGDCDTGGGDGTAGRRADAAAGRLELAGSVGERGGNGGECRPQEGTGTTPENVAGGINGVERDRRMVALGFGRVIERSGRLEVEDDRVGGPTGQA</sequence>
<evidence type="ECO:0000313" key="3">
    <source>
        <dbReference type="Proteomes" id="UP000000763"/>
    </source>
</evidence>
<feature type="compositionally biased region" description="Basic and acidic residues" evidence="1">
    <location>
        <begin position="59"/>
        <end position="78"/>
    </location>
</feature>